<dbReference type="EMBL" id="CAJHJT010000001">
    <property type="protein sequence ID" value="CAD6991078.1"/>
    <property type="molecule type" value="Genomic_DNA"/>
</dbReference>
<dbReference type="OrthoDB" id="407674at2759"/>
<protein>
    <submittedName>
        <fullName evidence="1">(Mediterranean fruit fly) hypothetical protein</fullName>
    </submittedName>
</protein>
<name>A0A811TY43_CERCA</name>
<accession>A0A811TY43</accession>
<dbReference type="Proteomes" id="UP000606786">
    <property type="component" value="Unassembled WGS sequence"/>
</dbReference>
<proteinExistence type="predicted"/>
<dbReference type="AlphaFoldDB" id="A0A811TY43"/>
<organism evidence="1 2">
    <name type="scientific">Ceratitis capitata</name>
    <name type="common">Mediterranean fruit fly</name>
    <name type="synonym">Tephritis capitata</name>
    <dbReference type="NCBI Taxonomy" id="7213"/>
    <lineage>
        <taxon>Eukaryota</taxon>
        <taxon>Metazoa</taxon>
        <taxon>Ecdysozoa</taxon>
        <taxon>Arthropoda</taxon>
        <taxon>Hexapoda</taxon>
        <taxon>Insecta</taxon>
        <taxon>Pterygota</taxon>
        <taxon>Neoptera</taxon>
        <taxon>Endopterygota</taxon>
        <taxon>Diptera</taxon>
        <taxon>Brachycera</taxon>
        <taxon>Muscomorpha</taxon>
        <taxon>Tephritoidea</taxon>
        <taxon>Tephritidae</taxon>
        <taxon>Ceratitis</taxon>
        <taxon>Ceratitis</taxon>
    </lineage>
</organism>
<comment type="caution">
    <text evidence="1">The sequence shown here is derived from an EMBL/GenBank/DDBJ whole genome shotgun (WGS) entry which is preliminary data.</text>
</comment>
<reference evidence="1" key="1">
    <citation type="submission" date="2020-11" db="EMBL/GenBank/DDBJ databases">
        <authorList>
            <person name="Whitehead M."/>
        </authorList>
    </citation>
    <scope>NUCLEOTIDE SEQUENCE</scope>
    <source>
        <strain evidence="1">EGII</strain>
    </source>
</reference>
<keyword evidence="2" id="KW-1185">Reference proteome</keyword>
<sequence>MRTTFKQLNQQRFFVIFAVHLYMLEKSILLCNCIHGLRNITESAELVTGIESSLSLPDILPIPSKIMIKIAHPSYLDSRPLSTSM</sequence>
<gene>
    <name evidence="1" type="ORF">CCAP1982_LOCUS26</name>
</gene>
<evidence type="ECO:0000313" key="2">
    <source>
        <dbReference type="Proteomes" id="UP000606786"/>
    </source>
</evidence>
<evidence type="ECO:0000313" key="1">
    <source>
        <dbReference type="EMBL" id="CAD6991078.1"/>
    </source>
</evidence>